<evidence type="ECO:0000313" key="2">
    <source>
        <dbReference type="EMBL" id="KAG2379628.1"/>
    </source>
</evidence>
<proteinExistence type="predicted"/>
<dbReference type="GeneID" id="68099199"/>
<evidence type="ECO:0000313" key="3">
    <source>
        <dbReference type="Proteomes" id="UP000816034"/>
    </source>
</evidence>
<sequence length="677" mass="78412">MNRVEITSNYSTSLQHDFTSFENNSSRVHTSSPSSSKLSTIHILYFAMRFPELSATASSVRIYQLLESFKQLPYYLNHPTRDLIHEFHQKMNLKKTNDIHYCENDFKKDTNDSQTLPHTSLHVTFISPQSIHTIQAQQFYHDFRDQFTSFKLKTIESNDLSSMDEFLKEYIHCRTTHDTTTTIPTNHHHPILNICIFDTMISEEIYSFRARELLEPHHHTLFITDTQDLRSLRNFRMEQLRNDHSNRMSTFHSNHQQQYHQQQYQQQQQEPFVSINKPNATNELLLRELSSIYRSDLSLIVSRDEFKYLLHDYGIPKQKIAMASFFYSTPSSSGGCGDGGVHTTGHGSILGGCTSTSSSHGSDNNSRSSSSTNSISSNCGDTMNSNSNTCSNNTQHDHNDTNCNVSNEFYHDTSFHSRKHFMSIGNGNHPPNKDSINYLRYHVWPFIHSKLPTTECHIYGAYLDSSCIHSLTSKSLNFYVKGKMMNLNEMFKYRVNLAMLRAGAGIKGKIADGWMYGLPCVSTLIGYEGMNIDENDEMNMWSENVNHDHHDHHHHNNKSCHHGHIHTHWGGLIAHSLNEFISHAHSLYTNESLWKKASQQGYSILSQLFCKDTNTHQLLFDIKRVYEDKILLGMSYYSSPYNYVQHVLSLNQYRTSHYMAKYIHEKNKNIIEKRNDR</sequence>
<dbReference type="RefSeq" id="XP_044546890.1">
    <property type="nucleotide sequence ID" value="XM_044696639.1"/>
</dbReference>
<feature type="compositionally biased region" description="Low complexity" evidence="1">
    <location>
        <begin position="354"/>
        <end position="378"/>
    </location>
</feature>
<dbReference type="EMBL" id="PYSW02000028">
    <property type="protein sequence ID" value="KAG2379628.1"/>
    <property type="molecule type" value="Genomic_DNA"/>
</dbReference>
<accession>A0AA88GNK8</accession>
<gene>
    <name evidence="2" type="ORF">C9374_006745</name>
</gene>
<keyword evidence="3" id="KW-1185">Reference proteome</keyword>
<evidence type="ECO:0000256" key="1">
    <source>
        <dbReference type="SAM" id="MobiDB-lite"/>
    </source>
</evidence>
<organism evidence="2 3">
    <name type="scientific">Naegleria lovaniensis</name>
    <name type="common">Amoeba</name>
    <dbReference type="NCBI Taxonomy" id="51637"/>
    <lineage>
        <taxon>Eukaryota</taxon>
        <taxon>Discoba</taxon>
        <taxon>Heterolobosea</taxon>
        <taxon>Tetramitia</taxon>
        <taxon>Eutetramitia</taxon>
        <taxon>Vahlkampfiidae</taxon>
        <taxon>Naegleria</taxon>
    </lineage>
</organism>
<feature type="region of interest" description="Disordered" evidence="1">
    <location>
        <begin position="352"/>
        <end position="378"/>
    </location>
</feature>
<protein>
    <submittedName>
        <fullName evidence="2">Uncharacterized protein</fullName>
    </submittedName>
</protein>
<dbReference type="Proteomes" id="UP000816034">
    <property type="component" value="Unassembled WGS sequence"/>
</dbReference>
<name>A0AA88GNK8_NAELO</name>
<reference evidence="2 3" key="1">
    <citation type="journal article" date="2018" name="BMC Genomics">
        <title>The genome of Naegleria lovaniensis, the basis for a comparative approach to unravel pathogenicity factors of the human pathogenic amoeba N. fowleri.</title>
        <authorList>
            <person name="Liechti N."/>
            <person name="Schurch N."/>
            <person name="Bruggmann R."/>
            <person name="Wittwer M."/>
        </authorList>
    </citation>
    <scope>NUCLEOTIDE SEQUENCE [LARGE SCALE GENOMIC DNA]</scope>
    <source>
        <strain evidence="2 3">ATCC 30569</strain>
    </source>
</reference>
<comment type="caution">
    <text evidence="2">The sequence shown here is derived from an EMBL/GenBank/DDBJ whole genome shotgun (WGS) entry which is preliminary data.</text>
</comment>
<dbReference type="AlphaFoldDB" id="A0AA88GNK8"/>